<evidence type="ECO:0000256" key="1">
    <source>
        <dbReference type="ARBA" id="ARBA00022723"/>
    </source>
</evidence>
<evidence type="ECO:0000256" key="2">
    <source>
        <dbReference type="ARBA" id="ARBA00023002"/>
    </source>
</evidence>
<dbReference type="Proteomes" id="UP000176998">
    <property type="component" value="Unassembled WGS sequence"/>
</dbReference>
<dbReference type="GO" id="GO:0046872">
    <property type="term" value="F:metal ion binding"/>
    <property type="evidence" value="ECO:0007669"/>
    <property type="project" value="UniProtKB-KW"/>
</dbReference>
<dbReference type="InterPro" id="IPR002227">
    <property type="entry name" value="Tyrosinase_Cu-bd"/>
</dbReference>
<protein>
    <submittedName>
        <fullName evidence="5">Tyrosinase central domain-containing protein</fullName>
    </submittedName>
</protein>
<evidence type="ECO:0000313" key="5">
    <source>
        <dbReference type="EMBL" id="OHF02645.1"/>
    </source>
</evidence>
<evidence type="ECO:0000256" key="3">
    <source>
        <dbReference type="SAM" id="SignalP"/>
    </source>
</evidence>
<dbReference type="EMBL" id="MJBS01000011">
    <property type="protein sequence ID" value="OHF02645.1"/>
    <property type="molecule type" value="Genomic_DNA"/>
</dbReference>
<dbReference type="AlphaFoldDB" id="A0A1G4BMT9"/>
<keyword evidence="1" id="KW-0479">Metal-binding</keyword>
<dbReference type="PANTHER" id="PTHR11474">
    <property type="entry name" value="TYROSINASE FAMILY MEMBER"/>
    <property type="match status" value="1"/>
</dbReference>
<name>A0A1G4BMT9_9PEZI</name>
<evidence type="ECO:0000313" key="6">
    <source>
        <dbReference type="Proteomes" id="UP000176998"/>
    </source>
</evidence>
<dbReference type="RefSeq" id="XP_022479784.1">
    <property type="nucleotide sequence ID" value="XM_022613693.1"/>
</dbReference>
<dbReference type="PRINTS" id="PR00092">
    <property type="entry name" value="TYROSINASE"/>
</dbReference>
<dbReference type="InterPro" id="IPR008922">
    <property type="entry name" value="Di-copper_centre_dom_sf"/>
</dbReference>
<organism evidence="5 6">
    <name type="scientific">Colletotrichum orchidophilum</name>
    <dbReference type="NCBI Taxonomy" id="1209926"/>
    <lineage>
        <taxon>Eukaryota</taxon>
        <taxon>Fungi</taxon>
        <taxon>Dikarya</taxon>
        <taxon>Ascomycota</taxon>
        <taxon>Pezizomycotina</taxon>
        <taxon>Sordariomycetes</taxon>
        <taxon>Hypocreomycetidae</taxon>
        <taxon>Glomerellales</taxon>
        <taxon>Glomerellaceae</taxon>
        <taxon>Colletotrichum</taxon>
    </lineage>
</organism>
<keyword evidence="6" id="KW-1185">Reference proteome</keyword>
<dbReference type="STRING" id="1209926.A0A1G4BMT9"/>
<proteinExistence type="predicted"/>
<keyword evidence="2" id="KW-0560">Oxidoreductase</keyword>
<feature type="domain" description="Tyrosinase copper-binding" evidence="4">
    <location>
        <begin position="117"/>
        <end position="352"/>
    </location>
</feature>
<dbReference type="InterPro" id="IPR050316">
    <property type="entry name" value="Tyrosinase/Hemocyanin"/>
</dbReference>
<evidence type="ECO:0000259" key="4">
    <source>
        <dbReference type="Pfam" id="PF00264"/>
    </source>
</evidence>
<dbReference type="Gene3D" id="1.10.1280.10">
    <property type="entry name" value="Di-copper center containing domain from catechol oxidase"/>
    <property type="match status" value="1"/>
</dbReference>
<dbReference type="PANTHER" id="PTHR11474:SF125">
    <property type="entry name" value="N-ACETYL-6-HYDROXYTRYPTOPHAN OXIDASE IVOB-RELATED"/>
    <property type="match status" value="1"/>
</dbReference>
<accession>A0A1G4BMT9</accession>
<dbReference type="Pfam" id="PF00264">
    <property type="entry name" value="Tyrosinase"/>
    <property type="match status" value="1"/>
</dbReference>
<feature type="signal peptide" evidence="3">
    <location>
        <begin position="1"/>
        <end position="24"/>
    </location>
</feature>
<keyword evidence="3" id="KW-0732">Signal</keyword>
<sequence length="411" mass="44964">MLPQASVLAAMLPALTLLPGGVRALVAPRAINHTQEAIDSGVVLSDLNKQAYSNVLARLGNATSAVQNGTAQCTKDNIRVRREWRNMPDEERIRYTDAVACLQQQPALYTDITGSKSMFDDFVALHQSATLYIHLSATFFLWHRYYIWTYESKLESECGYNGTFPYWEWGLDTANLSASPVFDGSATSMGSDGAPTPHEGLALVNAWDNTTTVLPAGTGGGCVVSGPFANQTVHLGPHAMPNYGSITSLNSATPTDDNPRCLRRDLNVYPLQRWASLRNTTELIRDAGDIERFQAVAQGDPRYVGAGQLGVHGAGHYALGGDPSSDVYLSPGDAVFYLHHAQMDRVYWIWQNLDWQNRQAIFGTNTTMNQPASDEVKLDDVVFMGPLGAELSLRDAMDTVNGPFCYVYASD</sequence>
<dbReference type="SUPFAM" id="SSF48056">
    <property type="entry name" value="Di-copper centre-containing domain"/>
    <property type="match status" value="1"/>
</dbReference>
<reference evidence="5 6" key="1">
    <citation type="submission" date="2016-09" db="EMBL/GenBank/DDBJ databases">
        <authorList>
            <person name="Capua I."/>
            <person name="De Benedictis P."/>
            <person name="Joannis T."/>
            <person name="Lombin L.H."/>
            <person name="Cattoli G."/>
        </authorList>
    </citation>
    <scope>NUCLEOTIDE SEQUENCE [LARGE SCALE GENOMIC DNA]</scope>
    <source>
        <strain evidence="5 6">IMI 309357</strain>
    </source>
</reference>
<dbReference type="OrthoDB" id="6132182at2759"/>
<feature type="chain" id="PRO_5009603105" evidence="3">
    <location>
        <begin position="25"/>
        <end position="411"/>
    </location>
</feature>
<dbReference type="GeneID" id="34555203"/>
<comment type="caution">
    <text evidence="5">The sequence shown here is derived from an EMBL/GenBank/DDBJ whole genome shotgun (WGS) entry which is preliminary data.</text>
</comment>
<dbReference type="GO" id="GO:0016491">
    <property type="term" value="F:oxidoreductase activity"/>
    <property type="evidence" value="ECO:0007669"/>
    <property type="project" value="UniProtKB-KW"/>
</dbReference>
<gene>
    <name evidence="5" type="ORF">CORC01_02041</name>
</gene>